<feature type="repeat" description="ANK" evidence="3">
    <location>
        <begin position="204"/>
        <end position="236"/>
    </location>
</feature>
<dbReference type="Pfam" id="PF00023">
    <property type="entry name" value="Ank"/>
    <property type="match status" value="1"/>
</dbReference>
<evidence type="ECO:0000256" key="1">
    <source>
        <dbReference type="ARBA" id="ARBA00022737"/>
    </source>
</evidence>
<keyword evidence="6" id="KW-1185">Reference proteome</keyword>
<dbReference type="PANTHER" id="PTHR24198">
    <property type="entry name" value="ANKYRIN REPEAT AND PROTEIN KINASE DOMAIN-CONTAINING PROTEIN"/>
    <property type="match status" value="1"/>
</dbReference>
<protein>
    <submittedName>
        <fullName evidence="5">Uncharacterized protein</fullName>
    </submittedName>
</protein>
<feature type="compositionally biased region" description="Basic and acidic residues" evidence="4">
    <location>
        <begin position="353"/>
        <end position="363"/>
    </location>
</feature>
<dbReference type="SUPFAM" id="SSF48403">
    <property type="entry name" value="Ankyrin repeat"/>
    <property type="match status" value="1"/>
</dbReference>
<feature type="region of interest" description="Disordered" evidence="4">
    <location>
        <begin position="319"/>
        <end position="389"/>
    </location>
</feature>
<feature type="compositionally biased region" description="Low complexity" evidence="4">
    <location>
        <begin position="319"/>
        <end position="336"/>
    </location>
</feature>
<dbReference type="EMBL" id="CADCXV010000502">
    <property type="protein sequence ID" value="CAB0030590.1"/>
    <property type="molecule type" value="Genomic_DNA"/>
</dbReference>
<name>A0A6H5I6M7_9HYME</name>
<dbReference type="Pfam" id="PF12796">
    <property type="entry name" value="Ank_2"/>
    <property type="match status" value="1"/>
</dbReference>
<keyword evidence="1" id="KW-0677">Repeat</keyword>
<reference evidence="5 6" key="1">
    <citation type="submission" date="2020-02" db="EMBL/GenBank/DDBJ databases">
        <authorList>
            <person name="Ferguson B K."/>
        </authorList>
    </citation>
    <scope>NUCLEOTIDE SEQUENCE [LARGE SCALE GENOMIC DNA]</scope>
</reference>
<sequence>MELKTQQQLEGLRSGIDKLSLAERVDEKLANDLKDQHRVESTGDDIVSVQVEQLRSDINKLSLSEKIDEQLANSSLRWAVQQNDVEMMEKLLKNGANPNSANEDGSTPLHVMAANPSQYSTMARFFEIIDEKHMNDDAQKRSNETPLRVALKQEYEKIKSLLTECYNPKPQRRYGKIKHRDYSLVDMLFDGKHQLVRLDAQDNAGDTPLHLAVRSRNQKAIDLLLSRGAESAFHNANGQAALPTISIDARPTLNKRAFEYRGDDRFQFNFAITIVAHENPNSKIKCPLRDRRVFELALFVFDSGGIKTDYASLRIFQAEQQPSAQRQQRQQQQQQPKSPPRRITLAARSARCTRNDQSSDHFARARRKRSSAAAAAVPQEEASKCSCDK</sequence>
<dbReference type="InterPro" id="IPR002110">
    <property type="entry name" value="Ankyrin_rpt"/>
</dbReference>
<dbReference type="AlphaFoldDB" id="A0A6H5I6M7"/>
<dbReference type="Gene3D" id="1.25.40.20">
    <property type="entry name" value="Ankyrin repeat-containing domain"/>
    <property type="match status" value="1"/>
</dbReference>
<accession>A0A6H5I6M7</accession>
<dbReference type="PROSITE" id="PS50088">
    <property type="entry name" value="ANK_REPEAT"/>
    <property type="match status" value="2"/>
</dbReference>
<dbReference type="PROSITE" id="PS50297">
    <property type="entry name" value="ANK_REP_REGION"/>
    <property type="match status" value="2"/>
</dbReference>
<feature type="repeat" description="ANK" evidence="3">
    <location>
        <begin position="71"/>
        <end position="103"/>
    </location>
</feature>
<dbReference type="PANTHER" id="PTHR24198:SF165">
    <property type="entry name" value="ANKYRIN REPEAT-CONTAINING PROTEIN-RELATED"/>
    <property type="match status" value="1"/>
</dbReference>
<proteinExistence type="predicted"/>
<keyword evidence="2 3" id="KW-0040">ANK repeat</keyword>
<dbReference type="OrthoDB" id="2157354at2759"/>
<evidence type="ECO:0000256" key="4">
    <source>
        <dbReference type="SAM" id="MobiDB-lite"/>
    </source>
</evidence>
<evidence type="ECO:0000313" key="6">
    <source>
        <dbReference type="Proteomes" id="UP000479190"/>
    </source>
</evidence>
<gene>
    <name evidence="5" type="ORF">TBRA_LOCUS2588</name>
</gene>
<evidence type="ECO:0000256" key="3">
    <source>
        <dbReference type="PROSITE-ProRule" id="PRU00023"/>
    </source>
</evidence>
<dbReference type="Proteomes" id="UP000479190">
    <property type="component" value="Unassembled WGS sequence"/>
</dbReference>
<evidence type="ECO:0000256" key="2">
    <source>
        <dbReference type="ARBA" id="ARBA00023043"/>
    </source>
</evidence>
<evidence type="ECO:0000313" key="5">
    <source>
        <dbReference type="EMBL" id="CAB0030590.1"/>
    </source>
</evidence>
<dbReference type="SMART" id="SM00248">
    <property type="entry name" value="ANK"/>
    <property type="match status" value="3"/>
</dbReference>
<dbReference type="InterPro" id="IPR036770">
    <property type="entry name" value="Ankyrin_rpt-contain_sf"/>
</dbReference>
<organism evidence="5 6">
    <name type="scientific">Trichogramma brassicae</name>
    <dbReference type="NCBI Taxonomy" id="86971"/>
    <lineage>
        <taxon>Eukaryota</taxon>
        <taxon>Metazoa</taxon>
        <taxon>Ecdysozoa</taxon>
        <taxon>Arthropoda</taxon>
        <taxon>Hexapoda</taxon>
        <taxon>Insecta</taxon>
        <taxon>Pterygota</taxon>
        <taxon>Neoptera</taxon>
        <taxon>Endopterygota</taxon>
        <taxon>Hymenoptera</taxon>
        <taxon>Apocrita</taxon>
        <taxon>Proctotrupomorpha</taxon>
        <taxon>Chalcidoidea</taxon>
        <taxon>Trichogrammatidae</taxon>
        <taxon>Trichogramma</taxon>
    </lineage>
</organism>